<feature type="chain" id="PRO_5024854386" evidence="1">
    <location>
        <begin position="21"/>
        <end position="221"/>
    </location>
</feature>
<feature type="signal peptide" evidence="1">
    <location>
        <begin position="1"/>
        <end position="20"/>
    </location>
</feature>
<dbReference type="EMBL" id="AP021861">
    <property type="protein sequence ID" value="BBO32528.1"/>
    <property type="molecule type" value="Genomic_DNA"/>
</dbReference>
<keyword evidence="3" id="KW-1185">Reference proteome</keyword>
<name>A0A5K7X7J5_9BACT</name>
<evidence type="ECO:0000313" key="3">
    <source>
        <dbReference type="Proteomes" id="UP000326837"/>
    </source>
</evidence>
<protein>
    <submittedName>
        <fullName evidence="2">Uncharacterized protein</fullName>
    </submittedName>
</protein>
<organism evidence="2 3">
    <name type="scientific">Lacipirellula parvula</name>
    <dbReference type="NCBI Taxonomy" id="2650471"/>
    <lineage>
        <taxon>Bacteria</taxon>
        <taxon>Pseudomonadati</taxon>
        <taxon>Planctomycetota</taxon>
        <taxon>Planctomycetia</taxon>
        <taxon>Pirellulales</taxon>
        <taxon>Lacipirellulaceae</taxon>
        <taxon>Lacipirellula</taxon>
    </lineage>
</organism>
<evidence type="ECO:0000313" key="2">
    <source>
        <dbReference type="EMBL" id="BBO32528.1"/>
    </source>
</evidence>
<accession>A0A5K7X7J5</accession>
<proteinExistence type="predicted"/>
<dbReference type="Proteomes" id="UP000326837">
    <property type="component" value="Chromosome"/>
</dbReference>
<evidence type="ECO:0000256" key="1">
    <source>
        <dbReference type="SAM" id="SignalP"/>
    </source>
</evidence>
<sequence>MRVALSLVIALAIQTAPVLADEVQTLTPVAQAVIEESPPIAVDVTEESYVPPQANTWTEAPQYQESSAATNIAAGKVCVVLKASSFEIKFGNKPERRGSEPAAYLICDNAATQSDPGGGTTLKCANCSLTLPNGAKATANEIAFDSKSSLLTLVGTEEKPVVLTVANTVSKAPRLEMKISPAAWATPFPAPSTVRPTAVPVEYRGQQLIADPPRYGTQQRN</sequence>
<dbReference type="KEGG" id="lpav:PLANPX_2140"/>
<gene>
    <name evidence="2" type="ORF">PLANPX_2140</name>
</gene>
<dbReference type="AlphaFoldDB" id="A0A5K7X7J5"/>
<reference evidence="3" key="1">
    <citation type="submission" date="2019-10" db="EMBL/GenBank/DDBJ databases">
        <title>Lacipirellula parvula gen. nov., sp. nov., representing a lineage of planctomycetes widespread in freshwater anoxic habitats, and description of the family Lacipirellulaceae.</title>
        <authorList>
            <person name="Dedysh S.N."/>
            <person name="Kulichevskaya I.S."/>
            <person name="Beletsky A.V."/>
            <person name="Rakitin A.L."/>
            <person name="Mardanov A.V."/>
            <person name="Ivanova A.A."/>
            <person name="Saltykova V.X."/>
            <person name="Rijpstra W.I.C."/>
            <person name="Sinninghe Damste J.S."/>
            <person name="Ravin N.V."/>
        </authorList>
    </citation>
    <scope>NUCLEOTIDE SEQUENCE [LARGE SCALE GENOMIC DNA]</scope>
    <source>
        <strain evidence="3">PX69</strain>
    </source>
</reference>
<dbReference type="RefSeq" id="WP_152098475.1">
    <property type="nucleotide sequence ID" value="NZ_AP021861.1"/>
</dbReference>
<keyword evidence="1" id="KW-0732">Signal</keyword>